<feature type="chain" id="PRO_5031124274" evidence="1">
    <location>
        <begin position="22"/>
        <end position="252"/>
    </location>
</feature>
<evidence type="ECO:0000313" key="2">
    <source>
        <dbReference type="EMBL" id="NUW32321.1"/>
    </source>
</evidence>
<name>A0A7Y6I674_9ACTN</name>
<sequence length="252" mass="27133">MLSVLSTASAILLMNVSPALGESPVPVEARSAVLAQSPTASAPDEPVCVRVKGAAACVGPDGSDRPGITIEDTAPDKLHAVVEYHLDGYLGTKYVIHNLGREGDIRGSRGIGSVVTFRASVYQGGHRVRTSRWKTVRDATKYPVRRETRVTPASARARSQVCTSTRNAATLCFSGKKGGNTVVFVCDTRADEYQARAEYFVGGDPTARFEIHQLAGQNTCGKAEHGGVTMSMYRASLFDESHRVATQLYKYH</sequence>
<dbReference type="EMBL" id="JABWGN010000005">
    <property type="protein sequence ID" value="NUW32321.1"/>
    <property type="molecule type" value="Genomic_DNA"/>
</dbReference>
<gene>
    <name evidence="2" type="ORF">HTZ77_12880</name>
</gene>
<accession>A0A7Y6I674</accession>
<dbReference type="RefSeq" id="WP_175589791.1">
    <property type="nucleotide sequence ID" value="NZ_JABWGN010000005.1"/>
</dbReference>
<dbReference type="AlphaFoldDB" id="A0A7Y6I674"/>
<evidence type="ECO:0000256" key="1">
    <source>
        <dbReference type="SAM" id="SignalP"/>
    </source>
</evidence>
<keyword evidence="3" id="KW-1185">Reference proteome</keyword>
<proteinExistence type="predicted"/>
<keyword evidence="1" id="KW-0732">Signal</keyword>
<feature type="signal peptide" evidence="1">
    <location>
        <begin position="1"/>
        <end position="21"/>
    </location>
</feature>
<dbReference type="Proteomes" id="UP000586042">
    <property type="component" value="Unassembled WGS sequence"/>
</dbReference>
<evidence type="ECO:0000313" key="3">
    <source>
        <dbReference type="Proteomes" id="UP000586042"/>
    </source>
</evidence>
<comment type="caution">
    <text evidence="2">The sequence shown here is derived from an EMBL/GenBank/DDBJ whole genome shotgun (WGS) entry which is preliminary data.</text>
</comment>
<protein>
    <submittedName>
        <fullName evidence="2">Uncharacterized protein</fullName>
    </submittedName>
</protein>
<reference evidence="2 3" key="1">
    <citation type="submission" date="2020-06" db="EMBL/GenBank/DDBJ databases">
        <title>Nonomuraea sp. SMC257, a novel actinomycete isolated from soil.</title>
        <authorList>
            <person name="Chanama M."/>
        </authorList>
    </citation>
    <scope>NUCLEOTIDE SEQUENCE [LARGE SCALE GENOMIC DNA]</scope>
    <source>
        <strain evidence="2 3">SMC257</strain>
    </source>
</reference>
<organism evidence="2 3">
    <name type="scientific">Nonomuraea montanisoli</name>
    <dbReference type="NCBI Taxonomy" id="2741721"/>
    <lineage>
        <taxon>Bacteria</taxon>
        <taxon>Bacillati</taxon>
        <taxon>Actinomycetota</taxon>
        <taxon>Actinomycetes</taxon>
        <taxon>Streptosporangiales</taxon>
        <taxon>Streptosporangiaceae</taxon>
        <taxon>Nonomuraea</taxon>
    </lineage>
</organism>